<reference evidence="2" key="1">
    <citation type="submission" date="2025-08" db="UniProtKB">
        <authorList>
            <consortium name="RefSeq"/>
        </authorList>
    </citation>
    <scope>IDENTIFICATION</scope>
</reference>
<dbReference type="RefSeq" id="XP_016434951.1">
    <property type="nucleotide sequence ID" value="XM_016579465.1"/>
</dbReference>
<feature type="region of interest" description="Disordered" evidence="1">
    <location>
        <begin position="1"/>
        <end position="28"/>
    </location>
</feature>
<dbReference type="OrthoDB" id="1297869at2759"/>
<sequence length="169" mass="18827">MDLLKETGMTGCRPAESPIESNHKLQSGVGESIDKERYQRLVGRLIYLSHTRPTIAYSVSLSAPGKGLLFSKYDHLQIEAFTGADWARSIDDRRSTSGYCTLVGGNLVTWRNKKQSIVARSSAEAEYRAMAQGVSELLWLQKLLQELRLSEKGKLSLYCDNKDAIGIDT</sequence>
<dbReference type="OMA" id="ACINGGW"/>
<evidence type="ECO:0000313" key="2">
    <source>
        <dbReference type="RefSeq" id="XP_016434951.1"/>
    </source>
</evidence>
<dbReference type="KEGG" id="nta:107761256"/>
<evidence type="ECO:0000256" key="1">
    <source>
        <dbReference type="SAM" id="MobiDB-lite"/>
    </source>
</evidence>
<dbReference type="PaxDb" id="4097-A0A1S3X535"/>
<dbReference type="CDD" id="cd09272">
    <property type="entry name" value="RNase_HI_RT_Ty1"/>
    <property type="match status" value="1"/>
</dbReference>
<gene>
    <name evidence="2" type="primary">LOC107761256</name>
</gene>
<accession>A0A1S3X535</accession>
<dbReference type="PANTHER" id="PTHR11439">
    <property type="entry name" value="GAG-POL-RELATED RETROTRANSPOSON"/>
    <property type="match status" value="1"/>
</dbReference>
<dbReference type="AlphaFoldDB" id="A0A1S3X535"/>
<organism evidence="2">
    <name type="scientific">Nicotiana tabacum</name>
    <name type="common">Common tobacco</name>
    <dbReference type="NCBI Taxonomy" id="4097"/>
    <lineage>
        <taxon>Eukaryota</taxon>
        <taxon>Viridiplantae</taxon>
        <taxon>Streptophyta</taxon>
        <taxon>Embryophyta</taxon>
        <taxon>Tracheophyta</taxon>
        <taxon>Spermatophyta</taxon>
        <taxon>Magnoliopsida</taxon>
        <taxon>eudicotyledons</taxon>
        <taxon>Gunneridae</taxon>
        <taxon>Pentapetalae</taxon>
        <taxon>asterids</taxon>
        <taxon>lamiids</taxon>
        <taxon>Solanales</taxon>
        <taxon>Solanaceae</taxon>
        <taxon>Nicotianoideae</taxon>
        <taxon>Nicotianeae</taxon>
        <taxon>Nicotiana</taxon>
    </lineage>
</organism>
<name>A0A1S3X535_TOBAC</name>
<proteinExistence type="predicted"/>
<dbReference type="STRING" id="4097.A0A1S3X535"/>
<protein>
    <submittedName>
        <fullName evidence="2">Uncharacterized mitochondrial protein AtMg00810-like</fullName>
    </submittedName>
</protein>
<dbReference type="PANTHER" id="PTHR11439:SF440">
    <property type="entry name" value="INTEGRASE CATALYTIC DOMAIN-CONTAINING PROTEIN"/>
    <property type="match status" value="1"/>
</dbReference>